<dbReference type="CDD" id="cd02968">
    <property type="entry name" value="SCO"/>
    <property type="match status" value="1"/>
</dbReference>
<gene>
    <name evidence="6" type="ORF">NK662_10530</name>
</gene>
<evidence type="ECO:0000256" key="3">
    <source>
        <dbReference type="PIRSR" id="PIRSR603782-1"/>
    </source>
</evidence>
<keyword evidence="4" id="KW-1015">Disulfide bond</keyword>
<dbReference type="InterPro" id="IPR036249">
    <property type="entry name" value="Thioredoxin-like_sf"/>
</dbReference>
<dbReference type="AlphaFoldDB" id="A0AA41X892"/>
<evidence type="ECO:0000313" key="6">
    <source>
        <dbReference type="EMBL" id="MCP8968973.1"/>
    </source>
</evidence>
<evidence type="ECO:0000313" key="7">
    <source>
        <dbReference type="Proteomes" id="UP001156102"/>
    </source>
</evidence>
<feature type="domain" description="Thioredoxin" evidence="5">
    <location>
        <begin position="27"/>
        <end position="192"/>
    </location>
</feature>
<dbReference type="GO" id="GO:0046872">
    <property type="term" value="F:metal ion binding"/>
    <property type="evidence" value="ECO:0007669"/>
    <property type="project" value="UniProtKB-KW"/>
</dbReference>
<evidence type="ECO:0000256" key="4">
    <source>
        <dbReference type="PIRSR" id="PIRSR603782-2"/>
    </source>
</evidence>
<sequence length="192" mass="21882">MKRLLTTGALLVALVLSGCGLDTKIPNALNYKLENFQYTNQDGKPYGLKDLKGKVWVADFVFTSCETVCPPMTANLTRLQKMVKEEKLNVQFVSFSVDPGVDKPEVMKAYFQKFTDDLSNWHLLTGYKQEEIERFAKDNFRTLVDKPDSSTQVTHGTSFYLVDQKGVVMKSYSGVSNTPYEDIIRDMKRLLR</sequence>
<feature type="binding site" evidence="3">
    <location>
        <position position="155"/>
    </location>
    <ligand>
        <name>Cu cation</name>
        <dbReference type="ChEBI" id="CHEBI:23378"/>
    </ligand>
</feature>
<reference evidence="6" key="1">
    <citation type="submission" date="2022-07" db="EMBL/GenBank/DDBJ databases">
        <authorList>
            <person name="Li W.-J."/>
            <person name="Deng Q.-Q."/>
        </authorList>
    </citation>
    <scope>NUCLEOTIDE SEQUENCE</scope>
    <source>
        <strain evidence="6">SYSU M60031</strain>
    </source>
</reference>
<keyword evidence="2 3" id="KW-0186">Copper</keyword>
<dbReference type="PANTHER" id="PTHR12151">
    <property type="entry name" value="ELECTRON TRANSPORT PROTIN SCO1/SENC FAMILY MEMBER"/>
    <property type="match status" value="1"/>
</dbReference>
<accession>A0AA41X892</accession>
<protein>
    <submittedName>
        <fullName evidence="6">SCO family protein</fullName>
    </submittedName>
</protein>
<dbReference type="InterPro" id="IPR013766">
    <property type="entry name" value="Thioredoxin_domain"/>
</dbReference>
<dbReference type="Pfam" id="PF02630">
    <property type="entry name" value="SCO1-SenC"/>
    <property type="match status" value="1"/>
</dbReference>
<dbReference type="PROSITE" id="PS51257">
    <property type="entry name" value="PROKAR_LIPOPROTEIN"/>
    <property type="match status" value="1"/>
</dbReference>
<feature type="binding site" evidence="3">
    <location>
        <position position="65"/>
    </location>
    <ligand>
        <name>Cu cation</name>
        <dbReference type="ChEBI" id="CHEBI:23378"/>
    </ligand>
</feature>
<proteinExistence type="inferred from homology"/>
<name>A0AA41X892_9BACI</name>
<evidence type="ECO:0000256" key="1">
    <source>
        <dbReference type="ARBA" id="ARBA00010996"/>
    </source>
</evidence>
<dbReference type="PANTHER" id="PTHR12151:SF25">
    <property type="entry name" value="LINALOOL DEHYDRATASE_ISOMERASE DOMAIN-CONTAINING PROTEIN"/>
    <property type="match status" value="1"/>
</dbReference>
<evidence type="ECO:0000259" key="5">
    <source>
        <dbReference type="PROSITE" id="PS51352"/>
    </source>
</evidence>
<comment type="similarity">
    <text evidence="1">Belongs to the SCO1/2 family.</text>
</comment>
<dbReference type="InterPro" id="IPR003782">
    <property type="entry name" value="SCO1/SenC"/>
</dbReference>
<dbReference type="EMBL" id="JANCLT010000004">
    <property type="protein sequence ID" value="MCP8968973.1"/>
    <property type="molecule type" value="Genomic_DNA"/>
</dbReference>
<keyword evidence="7" id="KW-1185">Reference proteome</keyword>
<comment type="caution">
    <text evidence="6">The sequence shown here is derived from an EMBL/GenBank/DDBJ whole genome shotgun (WGS) entry which is preliminary data.</text>
</comment>
<dbReference type="PROSITE" id="PS51352">
    <property type="entry name" value="THIOREDOXIN_2"/>
    <property type="match status" value="1"/>
</dbReference>
<keyword evidence="3" id="KW-0479">Metal-binding</keyword>
<dbReference type="RefSeq" id="WP_254758878.1">
    <property type="nucleotide sequence ID" value="NZ_JANCLT010000004.1"/>
</dbReference>
<organism evidence="6 7">
    <name type="scientific">Ectobacillus ponti</name>
    <dbReference type="NCBI Taxonomy" id="2961894"/>
    <lineage>
        <taxon>Bacteria</taxon>
        <taxon>Bacillati</taxon>
        <taxon>Bacillota</taxon>
        <taxon>Bacilli</taxon>
        <taxon>Bacillales</taxon>
        <taxon>Bacillaceae</taxon>
        <taxon>Ectobacillus</taxon>
    </lineage>
</organism>
<dbReference type="Gene3D" id="3.40.30.10">
    <property type="entry name" value="Glutaredoxin"/>
    <property type="match status" value="1"/>
</dbReference>
<evidence type="ECO:0000256" key="2">
    <source>
        <dbReference type="ARBA" id="ARBA00023008"/>
    </source>
</evidence>
<dbReference type="SUPFAM" id="SSF52833">
    <property type="entry name" value="Thioredoxin-like"/>
    <property type="match status" value="1"/>
</dbReference>
<dbReference type="Proteomes" id="UP001156102">
    <property type="component" value="Unassembled WGS sequence"/>
</dbReference>
<feature type="disulfide bond" description="Redox-active" evidence="4">
    <location>
        <begin position="65"/>
        <end position="69"/>
    </location>
</feature>
<feature type="binding site" evidence="3">
    <location>
        <position position="69"/>
    </location>
    <ligand>
        <name>Cu cation</name>
        <dbReference type="ChEBI" id="CHEBI:23378"/>
    </ligand>
</feature>